<name>A0ACB9DVT3_CICIN</name>
<keyword evidence="2" id="KW-1185">Reference proteome</keyword>
<reference evidence="1 2" key="2">
    <citation type="journal article" date="2022" name="Mol. Ecol. Resour.">
        <title>The genomes of chicory, endive, great burdock and yacon provide insights into Asteraceae paleo-polyploidization history and plant inulin production.</title>
        <authorList>
            <person name="Fan W."/>
            <person name="Wang S."/>
            <person name="Wang H."/>
            <person name="Wang A."/>
            <person name="Jiang F."/>
            <person name="Liu H."/>
            <person name="Zhao H."/>
            <person name="Xu D."/>
            <person name="Zhang Y."/>
        </authorList>
    </citation>
    <scope>NUCLEOTIDE SEQUENCE [LARGE SCALE GENOMIC DNA]</scope>
    <source>
        <strain evidence="2">cv. Punajuju</strain>
        <tissue evidence="1">Leaves</tissue>
    </source>
</reference>
<dbReference type="Proteomes" id="UP001055811">
    <property type="component" value="Linkage Group LG04"/>
</dbReference>
<proteinExistence type="predicted"/>
<sequence length="261" mass="28927">MFASPLPTTSYTWQSASKPTQPNTQRIYLSFSHTSTQRIVIKAMTKVYPKAVVPLPPLLSSDLPRFVTQSSTVLTVWKKSLLFNCDGFTVFDTKGNLVFRVDNYAAGNKAEIVLMDANGRSLHTIRRKRLTLTDSWLIYDGETTVNPRFSVTKHVNFLNAKSLAHVSFTGLGSGSGSPKNGNKKNVAYEIEGSYTQRSCVVYDDKRRRVAEIKRKEAVGGVAFGGDVFRLVVQPEIDSTVAMALIVLLDQMFGGSSRRFST</sequence>
<protein>
    <submittedName>
        <fullName evidence="1">Uncharacterized protein</fullName>
    </submittedName>
</protein>
<evidence type="ECO:0000313" key="1">
    <source>
        <dbReference type="EMBL" id="KAI3750586.1"/>
    </source>
</evidence>
<comment type="caution">
    <text evidence="1">The sequence shown here is derived from an EMBL/GenBank/DDBJ whole genome shotgun (WGS) entry which is preliminary data.</text>
</comment>
<reference evidence="2" key="1">
    <citation type="journal article" date="2022" name="Mol. Ecol. Resour.">
        <title>The genomes of chicory, endive, great burdock and yacon provide insights into Asteraceae palaeo-polyploidization history and plant inulin production.</title>
        <authorList>
            <person name="Fan W."/>
            <person name="Wang S."/>
            <person name="Wang H."/>
            <person name="Wang A."/>
            <person name="Jiang F."/>
            <person name="Liu H."/>
            <person name="Zhao H."/>
            <person name="Xu D."/>
            <person name="Zhang Y."/>
        </authorList>
    </citation>
    <scope>NUCLEOTIDE SEQUENCE [LARGE SCALE GENOMIC DNA]</scope>
    <source>
        <strain evidence="2">cv. Punajuju</strain>
    </source>
</reference>
<dbReference type="EMBL" id="CM042012">
    <property type="protein sequence ID" value="KAI3750586.1"/>
    <property type="molecule type" value="Genomic_DNA"/>
</dbReference>
<accession>A0ACB9DVT3</accession>
<evidence type="ECO:0000313" key="2">
    <source>
        <dbReference type="Proteomes" id="UP001055811"/>
    </source>
</evidence>
<organism evidence="1 2">
    <name type="scientific">Cichorium intybus</name>
    <name type="common">Chicory</name>
    <dbReference type="NCBI Taxonomy" id="13427"/>
    <lineage>
        <taxon>Eukaryota</taxon>
        <taxon>Viridiplantae</taxon>
        <taxon>Streptophyta</taxon>
        <taxon>Embryophyta</taxon>
        <taxon>Tracheophyta</taxon>
        <taxon>Spermatophyta</taxon>
        <taxon>Magnoliopsida</taxon>
        <taxon>eudicotyledons</taxon>
        <taxon>Gunneridae</taxon>
        <taxon>Pentapetalae</taxon>
        <taxon>asterids</taxon>
        <taxon>campanulids</taxon>
        <taxon>Asterales</taxon>
        <taxon>Asteraceae</taxon>
        <taxon>Cichorioideae</taxon>
        <taxon>Cichorieae</taxon>
        <taxon>Cichoriinae</taxon>
        <taxon>Cichorium</taxon>
    </lineage>
</organism>
<gene>
    <name evidence="1" type="ORF">L2E82_21260</name>
</gene>